<dbReference type="AlphaFoldDB" id="A0A078AZT7"/>
<dbReference type="Pfam" id="PF00498">
    <property type="entry name" value="FHA"/>
    <property type="match status" value="1"/>
</dbReference>
<dbReference type="PROSITE" id="PS50006">
    <property type="entry name" value="FHA_DOMAIN"/>
    <property type="match status" value="1"/>
</dbReference>
<gene>
    <name evidence="2" type="primary">Contig10033.g10721</name>
    <name evidence="2" type="ORF">STYLEM_16851</name>
</gene>
<dbReference type="CDD" id="cd00060">
    <property type="entry name" value="FHA"/>
    <property type="match status" value="1"/>
</dbReference>
<dbReference type="SUPFAM" id="SSF49879">
    <property type="entry name" value="SMAD/FHA domain"/>
    <property type="match status" value="1"/>
</dbReference>
<protein>
    <recommendedName>
        <fullName evidence="1">FHA domain-containing protein</fullName>
    </recommendedName>
</protein>
<dbReference type="InParanoid" id="A0A078AZT7"/>
<feature type="domain" description="FHA" evidence="1">
    <location>
        <begin position="569"/>
        <end position="621"/>
    </location>
</feature>
<organism evidence="2 3">
    <name type="scientific">Stylonychia lemnae</name>
    <name type="common">Ciliate</name>
    <dbReference type="NCBI Taxonomy" id="5949"/>
    <lineage>
        <taxon>Eukaryota</taxon>
        <taxon>Sar</taxon>
        <taxon>Alveolata</taxon>
        <taxon>Ciliophora</taxon>
        <taxon>Intramacronucleata</taxon>
        <taxon>Spirotrichea</taxon>
        <taxon>Stichotrichia</taxon>
        <taxon>Sporadotrichida</taxon>
        <taxon>Oxytrichidae</taxon>
        <taxon>Stylonychinae</taxon>
        <taxon>Stylonychia</taxon>
    </lineage>
</organism>
<accession>A0A078AZT7</accession>
<dbReference type="InterPro" id="IPR000253">
    <property type="entry name" value="FHA_dom"/>
</dbReference>
<dbReference type="EMBL" id="CCKQ01015891">
    <property type="protein sequence ID" value="CDW87739.1"/>
    <property type="molecule type" value="Genomic_DNA"/>
</dbReference>
<sequence>MESSQDTDQYYYLIDELEKITQGTNILAERALFEGDFKNLMLHKFDVMIQELGKAKLVQDRSKIEELMPVIYEEKIAMQTVRDVYRKVIDSNNPERFETRVMESREYSHTLKVNYKITDFLNSIFLPLVSQFFIDQVLQGLLSQFDRLCIEMLAILSEPEIDYSSGILKIQEIAPGVKEDCIKRIFSEVNQLKDNRKNHAIFQKLSSYEKENVKENRQLEPDLKVDLIRRETIHADRSKIQANIKDSKRRTVIFKNQEAKAFYQMFFSDRKKIDVEAQDVWYYFCLYFQQRTGRTISEDQENKLKFMESLSENQEEWIKLKELDQFFQQFVKFEIDDISIDEFKISGQPKPQEQVVSNETEIAATTTVVNYTLKYRREFKPMKNYSVKVVVEDDFDENREDYIQLQKTVGIMKRGYKKNFQVATSTTVRFGKDTTCNHYIPLGEEIDPFCFNICNRNGVLFIQDVSDEKVQTKIQVNSTHQFRLNQGDYYDIGLAQIIHIRRATSKVGLKPSNDRFINIRYVPQSISSELQNYITGDFHLSDNPELEIEYETTDHQKKYHRFTPQDGKIMIGRDASANIRIEEKLRSVSKLHCYIEYNEELGWILTDPRSTCKTWAHLKTYNQSRNTSLNSYPVLMYQDMYVKVLTFLFRFTFEECQ</sequence>
<dbReference type="Proteomes" id="UP000039865">
    <property type="component" value="Unassembled WGS sequence"/>
</dbReference>
<dbReference type="InterPro" id="IPR008984">
    <property type="entry name" value="SMAD_FHA_dom_sf"/>
</dbReference>
<reference evidence="2 3" key="1">
    <citation type="submission" date="2014-06" db="EMBL/GenBank/DDBJ databases">
        <authorList>
            <person name="Swart Estienne"/>
        </authorList>
    </citation>
    <scope>NUCLEOTIDE SEQUENCE [LARGE SCALE GENOMIC DNA]</scope>
    <source>
        <strain evidence="2 3">130c</strain>
    </source>
</reference>
<keyword evidence="3" id="KW-1185">Reference proteome</keyword>
<proteinExistence type="predicted"/>
<evidence type="ECO:0000313" key="3">
    <source>
        <dbReference type="Proteomes" id="UP000039865"/>
    </source>
</evidence>
<evidence type="ECO:0000259" key="1">
    <source>
        <dbReference type="PROSITE" id="PS50006"/>
    </source>
</evidence>
<evidence type="ECO:0000313" key="2">
    <source>
        <dbReference type="EMBL" id="CDW87739.1"/>
    </source>
</evidence>
<name>A0A078AZT7_STYLE</name>
<dbReference type="Gene3D" id="2.60.200.20">
    <property type="match status" value="1"/>
</dbReference>